<sequence>MPQMLSSRAELQQHYDAMWQQARAKFALQQFDTDPYLQGKADYRYGITLLARPSTKVKQQILQQLVPLQQLDPRQYLYPASDIHLTVLSLISCVAGFRLAEIQPEPYIALIRQALADSGPLQLKFSGITASASSVLVQGFFADAGLNQLRERLRQLFGQSGLRHSIDQRYPLQTAHLTVLRFSQSPAQPGPLLKHLDALRHCDFGQCTIDELELVGNDWYQRQQNTVLLQRLALG</sequence>
<reference evidence="2" key="1">
    <citation type="journal article" date="2019" name="Int. J. Syst. Evol. Microbiol.">
        <title>The Global Catalogue of Microorganisms (GCM) 10K type strain sequencing project: providing services to taxonomists for standard genome sequencing and annotation.</title>
        <authorList>
            <consortium name="The Broad Institute Genomics Platform"/>
            <consortium name="The Broad Institute Genome Sequencing Center for Infectious Disease"/>
            <person name="Wu L."/>
            <person name="Ma J."/>
        </authorList>
    </citation>
    <scope>NUCLEOTIDE SEQUENCE [LARGE SCALE GENOMIC DNA]</scope>
    <source>
        <strain evidence="2">DT28</strain>
    </source>
</reference>
<dbReference type="Proteomes" id="UP001595962">
    <property type="component" value="Unassembled WGS sequence"/>
</dbReference>
<evidence type="ECO:0000313" key="2">
    <source>
        <dbReference type="Proteomes" id="UP001595962"/>
    </source>
</evidence>
<dbReference type="Pfam" id="PF13563">
    <property type="entry name" value="2_5_RNA_ligase2"/>
    <property type="match status" value="1"/>
</dbReference>
<protein>
    <submittedName>
        <fullName evidence="1">2'-5' RNA ligase family protein</fullName>
    </submittedName>
</protein>
<dbReference type="SUPFAM" id="SSF55144">
    <property type="entry name" value="LigT-like"/>
    <property type="match status" value="1"/>
</dbReference>
<dbReference type="RefSeq" id="WP_377333213.1">
    <property type="nucleotide sequence ID" value="NZ_JBHSGB010000006.1"/>
</dbReference>
<accession>A0ABV9JL65</accession>
<proteinExistence type="predicted"/>
<keyword evidence="1" id="KW-0436">Ligase</keyword>
<name>A0ABV9JL65_9GAMM</name>
<dbReference type="EMBL" id="JBHSGB010000006">
    <property type="protein sequence ID" value="MFC4654988.1"/>
    <property type="molecule type" value="Genomic_DNA"/>
</dbReference>
<evidence type="ECO:0000313" key="1">
    <source>
        <dbReference type="EMBL" id="MFC4654988.1"/>
    </source>
</evidence>
<dbReference type="GO" id="GO:0016874">
    <property type="term" value="F:ligase activity"/>
    <property type="evidence" value="ECO:0007669"/>
    <property type="project" value="UniProtKB-KW"/>
</dbReference>
<comment type="caution">
    <text evidence="1">The sequence shown here is derived from an EMBL/GenBank/DDBJ whole genome shotgun (WGS) entry which is preliminary data.</text>
</comment>
<organism evidence="1 2">
    <name type="scientific">Rheinheimera marina</name>
    <dbReference type="NCBI Taxonomy" id="1774958"/>
    <lineage>
        <taxon>Bacteria</taxon>
        <taxon>Pseudomonadati</taxon>
        <taxon>Pseudomonadota</taxon>
        <taxon>Gammaproteobacteria</taxon>
        <taxon>Chromatiales</taxon>
        <taxon>Chromatiaceae</taxon>
        <taxon>Rheinheimera</taxon>
    </lineage>
</organism>
<dbReference type="Gene3D" id="3.90.1140.10">
    <property type="entry name" value="Cyclic phosphodiesterase"/>
    <property type="match status" value="1"/>
</dbReference>
<gene>
    <name evidence="1" type="ORF">ACFO3I_08180</name>
</gene>
<keyword evidence="2" id="KW-1185">Reference proteome</keyword>
<dbReference type="InterPro" id="IPR009097">
    <property type="entry name" value="Cyclic_Pdiesterase"/>
</dbReference>